<dbReference type="InterPro" id="IPR018683">
    <property type="entry name" value="DUF2169"/>
</dbReference>
<dbReference type="Proteomes" id="UP000518300">
    <property type="component" value="Unassembled WGS sequence"/>
</dbReference>
<evidence type="ECO:0000313" key="3">
    <source>
        <dbReference type="EMBL" id="NMO20359.1"/>
    </source>
</evidence>
<feature type="region of interest" description="Disordered" evidence="1">
    <location>
        <begin position="180"/>
        <end position="200"/>
    </location>
</feature>
<keyword evidence="4" id="KW-1185">Reference proteome</keyword>
<organism evidence="3 4">
    <name type="scientific">Pyxidicoccus fallax</name>
    <dbReference type="NCBI Taxonomy" id="394095"/>
    <lineage>
        <taxon>Bacteria</taxon>
        <taxon>Pseudomonadati</taxon>
        <taxon>Myxococcota</taxon>
        <taxon>Myxococcia</taxon>
        <taxon>Myxococcales</taxon>
        <taxon>Cystobacterineae</taxon>
        <taxon>Myxococcaceae</taxon>
        <taxon>Pyxidicoccus</taxon>
    </lineage>
</organism>
<gene>
    <name evidence="3" type="ORF">HG543_36695</name>
</gene>
<dbReference type="EMBL" id="JABBJJ010000239">
    <property type="protein sequence ID" value="NMO20359.1"/>
    <property type="molecule type" value="Genomic_DNA"/>
</dbReference>
<dbReference type="AlphaFoldDB" id="A0A848LRR2"/>
<dbReference type="RefSeq" id="WP_169349577.1">
    <property type="nucleotide sequence ID" value="NZ_JABBJJ010000239.1"/>
</dbReference>
<evidence type="ECO:0000256" key="1">
    <source>
        <dbReference type="SAM" id="MobiDB-lite"/>
    </source>
</evidence>
<accession>A0A848LRR2</accession>
<name>A0A848LRR2_9BACT</name>
<evidence type="ECO:0000259" key="2">
    <source>
        <dbReference type="Pfam" id="PF09937"/>
    </source>
</evidence>
<dbReference type="Pfam" id="PF09937">
    <property type="entry name" value="DUF2169"/>
    <property type="match status" value="1"/>
</dbReference>
<proteinExistence type="predicted"/>
<protein>
    <submittedName>
        <fullName evidence="3">DUF2169 domain-containing protein</fullName>
    </submittedName>
</protein>
<feature type="domain" description="DUF2169" evidence="2">
    <location>
        <begin position="22"/>
        <end position="315"/>
    </location>
</feature>
<comment type="caution">
    <text evidence="3">The sequence shown here is derived from an EMBL/GenBank/DDBJ whole genome shotgun (WGS) entry which is preliminary data.</text>
</comment>
<evidence type="ECO:0000313" key="4">
    <source>
        <dbReference type="Proteomes" id="UP000518300"/>
    </source>
</evidence>
<reference evidence="3 4" key="1">
    <citation type="submission" date="2020-04" db="EMBL/GenBank/DDBJ databases">
        <title>Draft genome of Pyxidicoccus fallax type strain.</title>
        <authorList>
            <person name="Whitworth D.E."/>
        </authorList>
    </citation>
    <scope>NUCLEOTIDE SEQUENCE [LARGE SCALE GENOMIC DNA]</scope>
    <source>
        <strain evidence="3 4">DSM 14698</strain>
    </source>
</reference>
<sequence>MQIALNTTQMQAGLTVATDKEARDHCVVVVKGTFETSSQGEMTLARQQQPLVETDEHHGAPATTSIRYECDFALEKPLTDVIVVGKAVSPSRQQVKQLAVRLEVQGRKKDLLVFGERCWVRSIGSVFPSAPVPFVEMPLTFERAFGGLDESRGPGRAAVEQRNPVGVGFHPHRDAVQIEGTPVPNLERPGQTLSSPRDRPEPIGLGCVGRAWTPRISHAGTYDARWRDERAPFLPADFDSRYFQCAPADQQFTHFRGGELIRCVNMAAEPVVQYVIPSLHVPIRFRFLDREVDQLGVLDTVVLEPHLARAMLVWRASVPLGKKLNTLLEIFVGEPPRTRLGQPVHYRNGKPVFRGLEEAIRWLRRTRGGR</sequence>